<evidence type="ECO:0000259" key="4">
    <source>
        <dbReference type="Pfam" id="PF25117"/>
    </source>
</evidence>
<feature type="domain" description="Agd3 deacetylase" evidence="2">
    <location>
        <begin position="254"/>
        <end position="619"/>
    </location>
</feature>
<comment type="caution">
    <text evidence="5">The sequence shown here is derived from an EMBL/GenBank/DDBJ whole genome shotgun (WGS) entry which is preliminary data.</text>
</comment>
<dbReference type="PANTHER" id="PTHR31002">
    <property type="entry name" value="SERIPAUPERIN"/>
    <property type="match status" value="1"/>
</dbReference>
<reference evidence="5" key="1">
    <citation type="submission" date="2022-10" db="EMBL/GenBank/DDBJ databases">
        <title>Determination and structural analysis of whole genome sequence of Sarocladium strictum F4-1.</title>
        <authorList>
            <person name="Hu L."/>
            <person name="Jiang Y."/>
        </authorList>
    </citation>
    <scope>NUCLEOTIDE SEQUENCE</scope>
    <source>
        <strain evidence="5">F4-1</strain>
    </source>
</reference>
<keyword evidence="6" id="KW-1185">Reference proteome</keyword>
<proteinExistence type="predicted"/>
<evidence type="ECO:0000256" key="1">
    <source>
        <dbReference type="SAM" id="SignalP"/>
    </source>
</evidence>
<dbReference type="PANTHER" id="PTHR31002:SF34">
    <property type="entry name" value="CELL WALL PROTEIN CWP1-RELATED"/>
    <property type="match status" value="1"/>
</dbReference>
<evidence type="ECO:0000259" key="3">
    <source>
        <dbReference type="Pfam" id="PF25116"/>
    </source>
</evidence>
<evidence type="ECO:0000313" key="6">
    <source>
        <dbReference type="Proteomes" id="UP001175261"/>
    </source>
</evidence>
<evidence type="ECO:0000313" key="5">
    <source>
        <dbReference type="EMBL" id="KAK0386716.1"/>
    </source>
</evidence>
<dbReference type="Proteomes" id="UP001175261">
    <property type="component" value="Unassembled WGS sequence"/>
</dbReference>
<feature type="domain" description="Agd3 CBM87" evidence="3">
    <location>
        <begin position="27"/>
        <end position="240"/>
    </location>
</feature>
<dbReference type="InterPro" id="IPR050788">
    <property type="entry name" value="Yeast_SRP1/TIP1_CWP"/>
</dbReference>
<sequence length="693" mass="76218">MVFFRLFGRVAALAILWNVAQAAPSTVESTILVFGDSQYQLDNAISGLDAYGIPSKGIIVPKEGITLPALNSTATDGNYGGIIVMNSVTYEYEGGNWRSAITQDQWDVIHAYQAAFKVRMVRLGDTPSTSSDTAAAGGSHPGDVEQLFSFTDTSGFPTAGLKQGATVSSKGFWHVPATITNTTTTRRIAKYSPSTGFTADTTAAVINTFPGGRQQMVFFISHASDWSQTSNFIQHAFIHWMTRGLFVGKRKVHLSMQVDDVQLETEMYYPQGEVVKISTSDLVDHITWRMGLNLRLPAGSDIMLELAHNGNGDIIAACTKSNAARYCNPDQAVDYDSPPDTALEFQKPLGTGTDIWPPTLLTYPWTKQCCQLDQFASWFLIAGNRDAYAHVSHTFTHQELNNATYNDASREIHFNQAWMKQMGIDKAKRFSPKGLIPPAITGLHNGDAIKAWMDNGLAYVVGDNTRPVLRNQDNKYWPLITTVANNGYAGLVVVPRFATMIYYNCHTPECTTKEWEDTSQGASGGWQGLLDLSRTDNTRNLLRLQADPYMFHQANMLRGKSIMTIGNQRGRLSILQAWAETVVQEMMRLTSWPITSLTHDQTAQYFLDRKALDDCEPRLTYQYASGGSTISSVTVRTKNNQCGVPVPVTIPKGLVTVQGAQSRADKVGNEPLIQWVTMAGSAVTLKLSSPVGV</sequence>
<gene>
    <name evidence="5" type="ORF">NLU13_6551</name>
</gene>
<dbReference type="Pfam" id="PF25117">
    <property type="entry name" value="Agd3_C"/>
    <property type="match status" value="1"/>
</dbReference>
<dbReference type="Pfam" id="PF25116">
    <property type="entry name" value="CBM87_Agd3"/>
    <property type="match status" value="1"/>
</dbReference>
<feature type="chain" id="PRO_5041469764" description="Extracellular serine-rich protein" evidence="1">
    <location>
        <begin position="23"/>
        <end position="693"/>
    </location>
</feature>
<organism evidence="5 6">
    <name type="scientific">Sarocladium strictum</name>
    <name type="common">Black bundle disease fungus</name>
    <name type="synonym">Acremonium strictum</name>
    <dbReference type="NCBI Taxonomy" id="5046"/>
    <lineage>
        <taxon>Eukaryota</taxon>
        <taxon>Fungi</taxon>
        <taxon>Dikarya</taxon>
        <taxon>Ascomycota</taxon>
        <taxon>Pezizomycotina</taxon>
        <taxon>Sordariomycetes</taxon>
        <taxon>Hypocreomycetidae</taxon>
        <taxon>Hypocreales</taxon>
        <taxon>Sarocladiaceae</taxon>
        <taxon>Sarocladium</taxon>
    </lineage>
</organism>
<protein>
    <recommendedName>
        <fullName evidence="7">Extracellular serine-rich protein</fullName>
    </recommendedName>
</protein>
<dbReference type="EMBL" id="JAPDFR010000005">
    <property type="protein sequence ID" value="KAK0386716.1"/>
    <property type="molecule type" value="Genomic_DNA"/>
</dbReference>
<feature type="domain" description="Agd3 C-terminal" evidence="4">
    <location>
        <begin position="623"/>
        <end position="691"/>
    </location>
</feature>
<dbReference type="GO" id="GO:0005975">
    <property type="term" value="P:carbohydrate metabolic process"/>
    <property type="evidence" value="ECO:0007669"/>
    <property type="project" value="InterPro"/>
</dbReference>
<dbReference type="InterPro" id="IPR056825">
    <property type="entry name" value="Agd3_C"/>
</dbReference>
<evidence type="ECO:0000259" key="2">
    <source>
        <dbReference type="Pfam" id="PF25115"/>
    </source>
</evidence>
<dbReference type="Pfam" id="PF25115">
    <property type="entry name" value="Agd3_CE"/>
    <property type="match status" value="1"/>
</dbReference>
<dbReference type="AlphaFoldDB" id="A0AA39L6U0"/>
<feature type="signal peptide" evidence="1">
    <location>
        <begin position="1"/>
        <end position="22"/>
    </location>
</feature>
<dbReference type="InterPro" id="IPR056826">
    <property type="entry name" value="Agd3_CE"/>
</dbReference>
<name>A0AA39L6U0_SARSR</name>
<dbReference type="InterPro" id="IPR056827">
    <property type="entry name" value="CBM87_Agd3"/>
</dbReference>
<dbReference type="SUPFAM" id="SSF88713">
    <property type="entry name" value="Glycoside hydrolase/deacetylase"/>
    <property type="match status" value="1"/>
</dbReference>
<keyword evidence="1" id="KW-0732">Signal</keyword>
<accession>A0AA39L6U0</accession>
<evidence type="ECO:0008006" key="7">
    <source>
        <dbReference type="Google" id="ProtNLM"/>
    </source>
</evidence>
<dbReference type="InterPro" id="IPR011330">
    <property type="entry name" value="Glyco_hydro/deAcase_b/a-brl"/>
</dbReference>